<name>A0A0D2PQP5_HYPSF</name>
<dbReference type="OMA" id="STIIHYT"/>
<protein>
    <submittedName>
        <fullName evidence="2">Uncharacterized protein</fullName>
    </submittedName>
</protein>
<accession>A0A0D2PQP5</accession>
<feature type="region of interest" description="Disordered" evidence="1">
    <location>
        <begin position="1"/>
        <end position="35"/>
    </location>
</feature>
<dbReference type="EMBL" id="KN817552">
    <property type="protein sequence ID" value="KJA22160.1"/>
    <property type="molecule type" value="Genomic_DNA"/>
</dbReference>
<gene>
    <name evidence="2" type="ORF">HYPSUDRAFT_668061</name>
</gene>
<feature type="compositionally biased region" description="Polar residues" evidence="1">
    <location>
        <begin position="19"/>
        <end position="34"/>
    </location>
</feature>
<evidence type="ECO:0000313" key="3">
    <source>
        <dbReference type="Proteomes" id="UP000054270"/>
    </source>
</evidence>
<dbReference type="OrthoDB" id="5587740at2759"/>
<dbReference type="GO" id="GO:0032543">
    <property type="term" value="P:mitochondrial translation"/>
    <property type="evidence" value="ECO:0007669"/>
    <property type="project" value="InterPro"/>
</dbReference>
<organism evidence="2 3">
    <name type="scientific">Hypholoma sublateritium (strain FD-334 SS-4)</name>
    <dbReference type="NCBI Taxonomy" id="945553"/>
    <lineage>
        <taxon>Eukaryota</taxon>
        <taxon>Fungi</taxon>
        <taxon>Dikarya</taxon>
        <taxon>Basidiomycota</taxon>
        <taxon>Agaricomycotina</taxon>
        <taxon>Agaricomycetes</taxon>
        <taxon>Agaricomycetidae</taxon>
        <taxon>Agaricales</taxon>
        <taxon>Agaricineae</taxon>
        <taxon>Strophariaceae</taxon>
        <taxon>Hypholoma</taxon>
    </lineage>
</organism>
<dbReference type="PANTHER" id="PTHR28174">
    <property type="entry name" value="54S RIBOSOMAL PROTEIN L36, MITOCHONDRIAL"/>
    <property type="match status" value="1"/>
</dbReference>
<proteinExistence type="predicted"/>
<dbReference type="AlphaFoldDB" id="A0A0D2PQP5"/>
<evidence type="ECO:0000313" key="2">
    <source>
        <dbReference type="EMBL" id="KJA22160.1"/>
    </source>
</evidence>
<keyword evidence="3" id="KW-1185">Reference proteome</keyword>
<dbReference type="InterPro" id="IPR034600">
    <property type="entry name" value="Ribosomal_bL31m"/>
</dbReference>
<dbReference type="STRING" id="945553.A0A0D2PQP5"/>
<reference evidence="3" key="1">
    <citation type="submission" date="2014-04" db="EMBL/GenBank/DDBJ databases">
        <title>Evolutionary Origins and Diversification of the Mycorrhizal Mutualists.</title>
        <authorList>
            <consortium name="DOE Joint Genome Institute"/>
            <consortium name="Mycorrhizal Genomics Consortium"/>
            <person name="Kohler A."/>
            <person name="Kuo A."/>
            <person name="Nagy L.G."/>
            <person name="Floudas D."/>
            <person name="Copeland A."/>
            <person name="Barry K.W."/>
            <person name="Cichocki N."/>
            <person name="Veneault-Fourrey C."/>
            <person name="LaButti K."/>
            <person name="Lindquist E.A."/>
            <person name="Lipzen A."/>
            <person name="Lundell T."/>
            <person name="Morin E."/>
            <person name="Murat C."/>
            <person name="Riley R."/>
            <person name="Ohm R."/>
            <person name="Sun H."/>
            <person name="Tunlid A."/>
            <person name="Henrissat B."/>
            <person name="Grigoriev I.V."/>
            <person name="Hibbett D.S."/>
            <person name="Martin F."/>
        </authorList>
    </citation>
    <scope>NUCLEOTIDE SEQUENCE [LARGE SCALE GENOMIC DNA]</scope>
    <source>
        <strain evidence="3">FD-334 SS-4</strain>
    </source>
</reference>
<dbReference type="Proteomes" id="UP000054270">
    <property type="component" value="Unassembled WGS sequence"/>
</dbReference>
<dbReference type="Gene3D" id="6.20.130.10">
    <property type="match status" value="1"/>
</dbReference>
<dbReference type="PANTHER" id="PTHR28174:SF1">
    <property type="entry name" value="LARGE RIBOSOMAL SUBUNIT PROTEIN BL31M"/>
    <property type="match status" value="1"/>
</dbReference>
<sequence length="158" mass="17395">MLSARPRCLRLPPPNLSPQTAGTTTTRGISNSPYGRTHVWKRRAPTLPNPLVPKFPMKVIRADGTAFTHWTTSPRSLARLTRDTTNSPSWNTGNPRAAAFEEEGTHAGRIGRFARKFEALGAELDDAQWMEDMSGVMKAEVVHKPKPRAKAKAPAGKK</sequence>
<dbReference type="GO" id="GO:0003735">
    <property type="term" value="F:structural constituent of ribosome"/>
    <property type="evidence" value="ECO:0007669"/>
    <property type="project" value="InterPro"/>
</dbReference>
<evidence type="ECO:0000256" key="1">
    <source>
        <dbReference type="SAM" id="MobiDB-lite"/>
    </source>
</evidence>
<dbReference type="GO" id="GO:0005762">
    <property type="term" value="C:mitochondrial large ribosomal subunit"/>
    <property type="evidence" value="ECO:0007669"/>
    <property type="project" value="InterPro"/>
</dbReference>
<feature type="compositionally biased region" description="Low complexity" evidence="1">
    <location>
        <begin position="1"/>
        <end position="10"/>
    </location>
</feature>